<feature type="domain" description="Rab-GAP TBC" evidence="7">
    <location>
        <begin position="58"/>
        <end position="266"/>
    </location>
</feature>
<dbReference type="Proteomes" id="UP001211907">
    <property type="component" value="Unassembled WGS sequence"/>
</dbReference>
<dbReference type="SMART" id="SM00584">
    <property type="entry name" value="TLDc"/>
    <property type="match status" value="1"/>
</dbReference>
<comment type="caution">
    <text evidence="9">The sequence shown here is derived from an EMBL/GenBank/DDBJ whole genome shotgun (WGS) entry which is preliminary data.</text>
</comment>
<name>A0AAD5X963_9FUNG</name>
<evidence type="ECO:0000259" key="8">
    <source>
        <dbReference type="PROSITE" id="PS51886"/>
    </source>
</evidence>
<dbReference type="PANTHER" id="PTHR23354">
    <property type="entry name" value="NUCLEOLAR PROTEIN 7/ESTROGEN RECEPTOR COACTIVATOR-RELATED"/>
    <property type="match status" value="1"/>
</dbReference>
<protein>
    <recommendedName>
        <fullName evidence="11">TLDc domain-containing protein</fullName>
    </recommendedName>
</protein>
<dbReference type="SUPFAM" id="SSF47923">
    <property type="entry name" value="Ypt/Rab-GAP domain of gyp1p"/>
    <property type="match status" value="1"/>
</dbReference>
<evidence type="ECO:0000256" key="1">
    <source>
        <dbReference type="ARBA" id="ARBA00004156"/>
    </source>
</evidence>
<evidence type="ECO:0000256" key="6">
    <source>
        <dbReference type="ARBA" id="ARBA00034103"/>
    </source>
</evidence>
<dbReference type="EMBL" id="JADGJH010002667">
    <property type="protein sequence ID" value="KAJ3095774.1"/>
    <property type="molecule type" value="Genomic_DNA"/>
</dbReference>
<feature type="domain" description="TLDc" evidence="8">
    <location>
        <begin position="383"/>
        <end position="531"/>
    </location>
</feature>
<dbReference type="InterPro" id="IPR000195">
    <property type="entry name" value="Rab-GAP-TBC_dom"/>
</dbReference>
<evidence type="ECO:0000256" key="5">
    <source>
        <dbReference type="ARBA" id="ARBA00023329"/>
    </source>
</evidence>
<feature type="non-terminal residue" evidence="9">
    <location>
        <position position="531"/>
    </location>
</feature>
<keyword evidence="4" id="KW-0472">Membrane</keyword>
<keyword evidence="3" id="KW-0770">Synapse</keyword>
<dbReference type="Pfam" id="PF07534">
    <property type="entry name" value="TLD"/>
    <property type="match status" value="1"/>
</dbReference>
<accession>A0AAD5X963</accession>
<keyword evidence="10" id="KW-1185">Reference proteome</keyword>
<evidence type="ECO:0000256" key="2">
    <source>
        <dbReference type="ARBA" id="ARBA00004184"/>
    </source>
</evidence>
<evidence type="ECO:0000313" key="10">
    <source>
        <dbReference type="Proteomes" id="UP001211907"/>
    </source>
</evidence>
<comment type="subcellular location">
    <subcellularLocation>
        <location evidence="1">Cytoplasmic vesicle membrane</location>
    </subcellularLocation>
    <subcellularLocation>
        <location evidence="2">Endomembrane system</location>
        <topology evidence="2">Peripheral membrane protein</topology>
    </subcellularLocation>
    <subcellularLocation>
        <location evidence="6">Synapse</location>
    </subcellularLocation>
</comment>
<dbReference type="GO" id="GO:0030659">
    <property type="term" value="C:cytoplasmic vesicle membrane"/>
    <property type="evidence" value="ECO:0007669"/>
    <property type="project" value="UniProtKB-SubCell"/>
</dbReference>
<keyword evidence="5" id="KW-0968">Cytoplasmic vesicle</keyword>
<sequence>MQEYKLAASPWVCIEKLEVSWAPASQATEQLWQSSTTFKLYDAADLEKTALVKMVRSGIPIDIRGKIYAKLLRVEKMNDYEKNFEIALKRTYGATIPNSPLPPTFGGRAHQSDLALTRDGNTLADHILCVIANDFPSLEYCPFVAPLTTLVCHFILTRDDALGIIVSVVKQSQTSTPAIFDSSNTIKTPAFKDWKFFPTFRKDVQFMSRGFSNLMHLINPKLHLQISNLQSNLAEPIWSRWLSDFFINVLPQQTIWRILDSFLIEGYKTLFRAGIALLTYKKDAIFKCTASSDLTKIFAETVADSSLYSEQFINSIWAVKFTGSVDIRKNDKVTLHDTISAISISEDLHEHEFRYQRALPKLKNSPAASNYNNDSANQPLESTIVKEEYWIVLWSWIPPIMRVMELECVFSTRMHGFHMTTLFNRTAGRKAMLLVVETAKGGVFGAYLSEAWPEDDSGRGVFYGTGESFLFTLAPFAKMYPWVGRIETENAVAGILEETESLVARRDYVRDQASMFIMTTRNEISIGGGGY</sequence>
<reference evidence="9" key="1">
    <citation type="submission" date="2020-05" db="EMBL/GenBank/DDBJ databases">
        <title>Phylogenomic resolution of chytrid fungi.</title>
        <authorList>
            <person name="Stajich J.E."/>
            <person name="Amses K."/>
            <person name="Simmons R."/>
            <person name="Seto K."/>
            <person name="Myers J."/>
            <person name="Bonds A."/>
            <person name="Quandt C.A."/>
            <person name="Barry K."/>
            <person name="Liu P."/>
            <person name="Grigoriev I."/>
            <person name="Longcore J.E."/>
            <person name="James T.Y."/>
        </authorList>
    </citation>
    <scope>NUCLEOTIDE SEQUENCE</scope>
    <source>
        <strain evidence="9">JEL0513</strain>
    </source>
</reference>
<dbReference type="PROSITE" id="PS51886">
    <property type="entry name" value="TLDC"/>
    <property type="match status" value="1"/>
</dbReference>
<dbReference type="PROSITE" id="PS50086">
    <property type="entry name" value="TBC_RABGAP"/>
    <property type="match status" value="1"/>
</dbReference>
<dbReference type="SMART" id="SM00164">
    <property type="entry name" value="TBC"/>
    <property type="match status" value="1"/>
</dbReference>
<evidence type="ECO:0000256" key="4">
    <source>
        <dbReference type="ARBA" id="ARBA00023136"/>
    </source>
</evidence>
<dbReference type="Gene3D" id="1.10.472.80">
    <property type="entry name" value="Ypt/Rab-GAP domain of gyp1p, domain 3"/>
    <property type="match status" value="1"/>
</dbReference>
<gene>
    <name evidence="9" type="ORF">HK100_005732</name>
</gene>
<evidence type="ECO:0000259" key="7">
    <source>
        <dbReference type="PROSITE" id="PS50086"/>
    </source>
</evidence>
<dbReference type="InterPro" id="IPR035969">
    <property type="entry name" value="Rab-GAP_TBC_sf"/>
</dbReference>
<evidence type="ECO:0000256" key="3">
    <source>
        <dbReference type="ARBA" id="ARBA00023018"/>
    </source>
</evidence>
<dbReference type="AlphaFoldDB" id="A0AAD5X963"/>
<dbReference type="PANTHER" id="PTHR23354:SF122">
    <property type="entry name" value="GTPASE-ACTIVATING PROTEIN SKYWALKER"/>
    <property type="match status" value="1"/>
</dbReference>
<dbReference type="Pfam" id="PF00566">
    <property type="entry name" value="RabGAP-TBC"/>
    <property type="match status" value="1"/>
</dbReference>
<proteinExistence type="predicted"/>
<dbReference type="GO" id="GO:0012505">
    <property type="term" value="C:endomembrane system"/>
    <property type="evidence" value="ECO:0007669"/>
    <property type="project" value="UniProtKB-SubCell"/>
</dbReference>
<organism evidence="9 10">
    <name type="scientific">Physocladia obscura</name>
    <dbReference type="NCBI Taxonomy" id="109957"/>
    <lineage>
        <taxon>Eukaryota</taxon>
        <taxon>Fungi</taxon>
        <taxon>Fungi incertae sedis</taxon>
        <taxon>Chytridiomycota</taxon>
        <taxon>Chytridiomycota incertae sedis</taxon>
        <taxon>Chytridiomycetes</taxon>
        <taxon>Chytridiales</taxon>
        <taxon>Chytriomycetaceae</taxon>
        <taxon>Physocladia</taxon>
    </lineage>
</organism>
<evidence type="ECO:0000313" key="9">
    <source>
        <dbReference type="EMBL" id="KAJ3095774.1"/>
    </source>
</evidence>
<evidence type="ECO:0008006" key="11">
    <source>
        <dbReference type="Google" id="ProtNLM"/>
    </source>
</evidence>
<dbReference type="InterPro" id="IPR006571">
    <property type="entry name" value="TLDc_dom"/>
</dbReference>